<feature type="transmembrane region" description="Helical" evidence="2">
    <location>
        <begin position="176"/>
        <end position="195"/>
    </location>
</feature>
<name>A0ABN2S980_9ACTN</name>
<feature type="transmembrane region" description="Helical" evidence="2">
    <location>
        <begin position="15"/>
        <end position="38"/>
    </location>
</feature>
<feature type="transmembrane region" description="Helical" evidence="2">
    <location>
        <begin position="110"/>
        <end position="127"/>
    </location>
</feature>
<feature type="compositionally biased region" description="Pro residues" evidence="1">
    <location>
        <begin position="227"/>
        <end position="242"/>
    </location>
</feature>
<dbReference type="EMBL" id="BAAAQM010000030">
    <property type="protein sequence ID" value="GAA1982697.1"/>
    <property type="molecule type" value="Genomic_DNA"/>
</dbReference>
<evidence type="ECO:0000313" key="4">
    <source>
        <dbReference type="Proteomes" id="UP001499854"/>
    </source>
</evidence>
<accession>A0ABN2S980</accession>
<comment type="caution">
    <text evidence="3">The sequence shown here is derived from an EMBL/GenBank/DDBJ whole genome shotgun (WGS) entry which is preliminary data.</text>
</comment>
<gene>
    <name evidence="3" type="ORF">GCM10009838_50300</name>
</gene>
<dbReference type="RefSeq" id="WP_344659568.1">
    <property type="nucleotide sequence ID" value="NZ_BAAAQM010000030.1"/>
</dbReference>
<reference evidence="3 4" key="1">
    <citation type="journal article" date="2019" name="Int. J. Syst. Evol. Microbiol.">
        <title>The Global Catalogue of Microorganisms (GCM) 10K type strain sequencing project: providing services to taxonomists for standard genome sequencing and annotation.</title>
        <authorList>
            <consortium name="The Broad Institute Genomics Platform"/>
            <consortium name="The Broad Institute Genome Sequencing Center for Infectious Disease"/>
            <person name="Wu L."/>
            <person name="Ma J."/>
        </authorList>
    </citation>
    <scope>NUCLEOTIDE SEQUENCE [LARGE SCALE GENOMIC DNA]</scope>
    <source>
        <strain evidence="3 4">JCM 16013</strain>
    </source>
</reference>
<organism evidence="3 4">
    <name type="scientific">Catenulispora subtropica</name>
    <dbReference type="NCBI Taxonomy" id="450798"/>
    <lineage>
        <taxon>Bacteria</taxon>
        <taxon>Bacillati</taxon>
        <taxon>Actinomycetota</taxon>
        <taxon>Actinomycetes</taxon>
        <taxon>Catenulisporales</taxon>
        <taxon>Catenulisporaceae</taxon>
        <taxon>Catenulispora</taxon>
    </lineage>
</organism>
<feature type="transmembrane region" description="Helical" evidence="2">
    <location>
        <begin position="139"/>
        <end position="156"/>
    </location>
</feature>
<evidence type="ECO:0000313" key="3">
    <source>
        <dbReference type="EMBL" id="GAA1982697.1"/>
    </source>
</evidence>
<dbReference type="NCBIfam" id="NF038065">
    <property type="entry name" value="Pr6Pr"/>
    <property type="match status" value="1"/>
</dbReference>
<proteinExistence type="predicted"/>
<feature type="region of interest" description="Disordered" evidence="1">
    <location>
        <begin position="227"/>
        <end position="271"/>
    </location>
</feature>
<keyword evidence="2" id="KW-0472">Membrane</keyword>
<dbReference type="InterPro" id="IPR049713">
    <property type="entry name" value="Pr6Pr-like"/>
</dbReference>
<dbReference type="Proteomes" id="UP001499854">
    <property type="component" value="Unassembled WGS sequence"/>
</dbReference>
<keyword evidence="2" id="KW-1133">Transmembrane helix</keyword>
<feature type="transmembrane region" description="Helical" evidence="2">
    <location>
        <begin position="50"/>
        <end position="68"/>
    </location>
</feature>
<evidence type="ECO:0000256" key="1">
    <source>
        <dbReference type="SAM" id="MobiDB-lite"/>
    </source>
</evidence>
<feature type="transmembrane region" description="Helical" evidence="2">
    <location>
        <begin position="80"/>
        <end position="98"/>
    </location>
</feature>
<sequence>MPMPPPIPQKVKPEVLVFVTVWRLAVATSAFVGLGLYLRHDEAIKFFTQQSNLLVGVCFTALALYPLFVGGRRHEPVVGWARGAVTVYIIVTGFVFATMMSGDYSRTEDLLSHLVTPVLVTVDWLVVGRDQATLRWWTPLAWLAFPIGYLVFYVTGGKLGPHEYLYEFLDPDRGDFLGTIAGFLVGFAVLGYLLLGYGRMKAATAHSAAPPMPTPMPMPMPTSMPMPMPPTPTPTPPMPTQHPPHRCPPQRGGPDTTTNAVSPLFASLPEA</sequence>
<protein>
    <recommendedName>
        <fullName evidence="5">Integral membrane protein</fullName>
    </recommendedName>
</protein>
<keyword evidence="2" id="KW-0812">Transmembrane</keyword>
<keyword evidence="4" id="KW-1185">Reference proteome</keyword>
<evidence type="ECO:0000256" key="2">
    <source>
        <dbReference type="SAM" id="Phobius"/>
    </source>
</evidence>
<evidence type="ECO:0008006" key="5">
    <source>
        <dbReference type="Google" id="ProtNLM"/>
    </source>
</evidence>